<evidence type="ECO:0000256" key="2">
    <source>
        <dbReference type="ARBA" id="ARBA00022475"/>
    </source>
</evidence>
<evidence type="ECO:0000256" key="6">
    <source>
        <dbReference type="SAM" id="Phobius"/>
    </source>
</evidence>
<comment type="subcellular location">
    <subcellularLocation>
        <location evidence="1">Cell membrane</location>
        <topology evidence="1">Multi-pass membrane protein</topology>
    </subcellularLocation>
</comment>
<evidence type="ECO:0000313" key="7">
    <source>
        <dbReference type="EMBL" id="SAL52898.1"/>
    </source>
</evidence>
<feature type="transmembrane region" description="Helical" evidence="6">
    <location>
        <begin position="320"/>
        <end position="339"/>
    </location>
</feature>
<accession>A0A158I8J6</accession>
<feature type="transmembrane region" description="Helical" evidence="6">
    <location>
        <begin position="148"/>
        <end position="171"/>
    </location>
</feature>
<feature type="transmembrane region" description="Helical" evidence="6">
    <location>
        <begin position="121"/>
        <end position="141"/>
    </location>
</feature>
<feature type="transmembrane region" description="Helical" evidence="6">
    <location>
        <begin position="198"/>
        <end position="222"/>
    </location>
</feature>
<dbReference type="EMBL" id="FCON02000022">
    <property type="protein sequence ID" value="SAL52898.1"/>
    <property type="molecule type" value="Genomic_DNA"/>
</dbReference>
<keyword evidence="4 6" id="KW-1133">Transmembrane helix</keyword>
<dbReference type="PANTHER" id="PTHR30482:SF17">
    <property type="entry name" value="ABC TRANSPORTER ATP-BINDING PROTEIN"/>
    <property type="match status" value="1"/>
</dbReference>
<dbReference type="PANTHER" id="PTHR30482">
    <property type="entry name" value="HIGH-AFFINITY BRANCHED-CHAIN AMINO ACID TRANSPORT SYSTEM PERMEASE"/>
    <property type="match status" value="1"/>
</dbReference>
<evidence type="ECO:0000256" key="1">
    <source>
        <dbReference type="ARBA" id="ARBA00004651"/>
    </source>
</evidence>
<keyword evidence="5 6" id="KW-0472">Membrane</keyword>
<feature type="transmembrane region" description="Helical" evidence="6">
    <location>
        <begin position="415"/>
        <end position="433"/>
    </location>
</feature>
<evidence type="ECO:0000256" key="4">
    <source>
        <dbReference type="ARBA" id="ARBA00022989"/>
    </source>
</evidence>
<feature type="transmembrane region" description="Helical" evidence="6">
    <location>
        <begin position="243"/>
        <end position="266"/>
    </location>
</feature>
<evidence type="ECO:0000313" key="8">
    <source>
        <dbReference type="Proteomes" id="UP000054770"/>
    </source>
</evidence>
<sequence>MDFDMPTIRGARRLNSAQREASSAERSSWDAYLPPRANRRGRALCWGIALAVACVLPFLFPGTFGVSVLTQICIALTFALAYNMLLGGTGLLSFGHALYFGIGAYTTAHFLNHFGEAAPLVLVPIVGGIAALAVGAFVALFTVRSGKVIFAMISLAVGQLGFSAATIMTGFSGGDEGIRLDPTRAAGWGIDFGSPVNVYLLIAVWTWCAALAMYALTFTPLGRLMNATRDNPERMEFVGFNPVMIRGLALALSAGFAGIAGALYALGFQVVTIDTLSLAQSTAGMLHAYVGGFTTFFGPAIGAVLITLATAHLSTLTDAWPLYLGVFFVAVTLSWRYGLTVGLADLLRGALKAYRQRGASYVVRCALPAVLGALAACAGFVLLIEMILSLGANMGAPVRLVFVPGVHAADPRSPAAWICAAVLLATGLGLLYWSPRAARQ</sequence>
<dbReference type="Pfam" id="PF02653">
    <property type="entry name" value="BPD_transp_2"/>
    <property type="match status" value="1"/>
</dbReference>
<dbReference type="InterPro" id="IPR043428">
    <property type="entry name" value="LivM-like"/>
</dbReference>
<keyword evidence="8" id="KW-1185">Reference proteome</keyword>
<dbReference type="InterPro" id="IPR001851">
    <property type="entry name" value="ABC_transp_permease"/>
</dbReference>
<keyword evidence="2" id="KW-1003">Cell membrane</keyword>
<evidence type="ECO:0000256" key="3">
    <source>
        <dbReference type="ARBA" id="ARBA00022692"/>
    </source>
</evidence>
<keyword evidence="3 6" id="KW-0812">Transmembrane</keyword>
<reference evidence="7" key="1">
    <citation type="submission" date="2016-01" db="EMBL/GenBank/DDBJ databases">
        <authorList>
            <person name="Peeters C."/>
        </authorList>
    </citation>
    <scope>NUCLEOTIDE SEQUENCE [LARGE SCALE GENOMIC DNA]</scope>
    <source>
        <strain evidence="7">LMG 22940</strain>
    </source>
</reference>
<evidence type="ECO:0000256" key="5">
    <source>
        <dbReference type="ARBA" id="ARBA00023136"/>
    </source>
</evidence>
<feature type="transmembrane region" description="Helical" evidence="6">
    <location>
        <begin position="359"/>
        <end position="383"/>
    </location>
</feature>
<proteinExistence type="predicted"/>
<feature type="transmembrane region" description="Helical" evidence="6">
    <location>
        <begin position="43"/>
        <end position="60"/>
    </location>
</feature>
<dbReference type="GO" id="GO:0005886">
    <property type="term" value="C:plasma membrane"/>
    <property type="evidence" value="ECO:0007669"/>
    <property type="project" value="UniProtKB-SubCell"/>
</dbReference>
<dbReference type="CDD" id="cd06581">
    <property type="entry name" value="TM_PBP1_LivM_like"/>
    <property type="match status" value="1"/>
</dbReference>
<dbReference type="GO" id="GO:0015658">
    <property type="term" value="F:branched-chain amino acid transmembrane transporter activity"/>
    <property type="evidence" value="ECO:0007669"/>
    <property type="project" value="InterPro"/>
</dbReference>
<dbReference type="Proteomes" id="UP000054770">
    <property type="component" value="Unassembled WGS sequence"/>
</dbReference>
<dbReference type="AlphaFoldDB" id="A0A158I8J6"/>
<name>A0A158I8J6_9BURK</name>
<gene>
    <name evidence="7" type="ORF">AWB68_02571</name>
</gene>
<protein>
    <submittedName>
        <fullName evidence="7">Inner-membrane translocator</fullName>
    </submittedName>
</protein>
<feature type="transmembrane region" description="Helical" evidence="6">
    <location>
        <begin position="286"/>
        <end position="308"/>
    </location>
</feature>
<organism evidence="7 8">
    <name type="scientific">Caballeronia choica</name>
    <dbReference type="NCBI Taxonomy" id="326476"/>
    <lineage>
        <taxon>Bacteria</taxon>
        <taxon>Pseudomonadati</taxon>
        <taxon>Pseudomonadota</taxon>
        <taxon>Betaproteobacteria</taxon>
        <taxon>Burkholderiales</taxon>
        <taxon>Burkholderiaceae</taxon>
        <taxon>Caballeronia</taxon>
    </lineage>
</organism>
<comment type="caution">
    <text evidence="7">The sequence shown here is derived from an EMBL/GenBank/DDBJ whole genome shotgun (WGS) entry which is preliminary data.</text>
</comment>